<evidence type="ECO:0000256" key="2">
    <source>
        <dbReference type="ARBA" id="ARBA00004651"/>
    </source>
</evidence>
<gene>
    <name evidence="13" type="ORF">PCOR1329_LOCUS14078</name>
</gene>
<evidence type="ECO:0000256" key="12">
    <source>
        <dbReference type="SAM" id="Phobius"/>
    </source>
</evidence>
<dbReference type="Proteomes" id="UP001189429">
    <property type="component" value="Unassembled WGS sequence"/>
</dbReference>
<keyword evidence="5" id="KW-1003">Cell membrane</keyword>
<dbReference type="Pfam" id="PF05631">
    <property type="entry name" value="MFS_5"/>
    <property type="match status" value="1"/>
</dbReference>
<dbReference type="EMBL" id="CAUYUJ010004187">
    <property type="protein sequence ID" value="CAK0808497.1"/>
    <property type="molecule type" value="Genomic_DNA"/>
</dbReference>
<keyword evidence="8" id="KW-0406">Ion transport</keyword>
<keyword evidence="7 12" id="KW-1133">Transmembrane helix</keyword>
<feature type="transmembrane region" description="Helical" evidence="12">
    <location>
        <begin position="219"/>
        <end position="240"/>
    </location>
</feature>
<protein>
    <recommendedName>
        <fullName evidence="3">Molybdate-anion transporter</fullName>
    </recommendedName>
    <alternativeName>
        <fullName evidence="10">Major facilitator superfamily domain-containing protein 5</fullName>
    </alternativeName>
    <alternativeName>
        <fullName evidence="11">Molybdate transporter 2 homolog</fullName>
    </alternativeName>
</protein>
<dbReference type="SUPFAM" id="SSF103473">
    <property type="entry name" value="MFS general substrate transporter"/>
    <property type="match status" value="1"/>
</dbReference>
<comment type="caution">
    <text evidence="13">The sequence shown here is derived from an EMBL/GenBank/DDBJ whole genome shotgun (WGS) entry which is preliminary data.</text>
</comment>
<dbReference type="PANTHER" id="PTHR23516:SF1">
    <property type="entry name" value="MOLYBDATE-ANION TRANSPORTER"/>
    <property type="match status" value="1"/>
</dbReference>
<evidence type="ECO:0000256" key="4">
    <source>
        <dbReference type="ARBA" id="ARBA00022448"/>
    </source>
</evidence>
<organism evidence="13 14">
    <name type="scientific">Prorocentrum cordatum</name>
    <dbReference type="NCBI Taxonomy" id="2364126"/>
    <lineage>
        <taxon>Eukaryota</taxon>
        <taxon>Sar</taxon>
        <taxon>Alveolata</taxon>
        <taxon>Dinophyceae</taxon>
        <taxon>Prorocentrales</taxon>
        <taxon>Prorocentraceae</taxon>
        <taxon>Prorocentrum</taxon>
    </lineage>
</organism>
<feature type="transmembrane region" description="Helical" evidence="12">
    <location>
        <begin position="277"/>
        <end position="299"/>
    </location>
</feature>
<evidence type="ECO:0000256" key="8">
    <source>
        <dbReference type="ARBA" id="ARBA00023065"/>
    </source>
</evidence>
<evidence type="ECO:0000256" key="1">
    <source>
        <dbReference type="ARBA" id="ARBA00003019"/>
    </source>
</evidence>
<feature type="non-terminal residue" evidence="13">
    <location>
        <position position="355"/>
    </location>
</feature>
<sequence length="355" mass="38332">MQLTPGLENAFMATSVVTGLVIFVGRHLKDEGAETPRKPRAAQPGGPGFRSFQRVYLCVYYAAVFSDWLQGPYVYALYEAYGFSQRDNAILFVAGYGSSMVFGTVVGSLADWTGRKRAVVIYCLTYTLHNLTKHANIFCVLLFGRVMGGIATSLLFSVFESWMVCEHTRRGFDLALLSDTFSWAVFGNSVAAVLAGFVAQIAADYKPLAPINSTNGVFAWGYCAPFDVSNAILVLCAVLVKALWRENVGQQGNEGTTTSAPHGIRRALEVCAADQQLVCCGAVCSFFEASMFIFIFQWTPALTDQGLAPPPYGMVFATFMVPCMLGSALFSIVSRVLQPERIGQGVVALALGSGG</sequence>
<feature type="transmembrane region" description="Helical" evidence="12">
    <location>
        <begin position="6"/>
        <end position="28"/>
    </location>
</feature>
<feature type="transmembrane region" description="Helical" evidence="12">
    <location>
        <begin position="135"/>
        <end position="159"/>
    </location>
</feature>
<evidence type="ECO:0000256" key="6">
    <source>
        <dbReference type="ARBA" id="ARBA00022692"/>
    </source>
</evidence>
<feature type="transmembrane region" description="Helical" evidence="12">
    <location>
        <begin position="311"/>
        <end position="333"/>
    </location>
</feature>
<evidence type="ECO:0000313" key="13">
    <source>
        <dbReference type="EMBL" id="CAK0808497.1"/>
    </source>
</evidence>
<comment type="function">
    <text evidence="1">Mediates high-affinity intracellular uptake of the rare oligo-element molybdenum.</text>
</comment>
<evidence type="ECO:0000256" key="10">
    <source>
        <dbReference type="ARBA" id="ARBA00030646"/>
    </source>
</evidence>
<evidence type="ECO:0000256" key="5">
    <source>
        <dbReference type="ARBA" id="ARBA00022475"/>
    </source>
</evidence>
<dbReference type="InterPro" id="IPR036259">
    <property type="entry name" value="MFS_trans_sf"/>
</dbReference>
<evidence type="ECO:0000313" key="14">
    <source>
        <dbReference type="Proteomes" id="UP001189429"/>
    </source>
</evidence>
<feature type="transmembrane region" description="Helical" evidence="12">
    <location>
        <begin position="89"/>
        <end position="110"/>
    </location>
</feature>
<keyword evidence="6 12" id="KW-0812">Transmembrane</keyword>
<evidence type="ECO:0000256" key="9">
    <source>
        <dbReference type="ARBA" id="ARBA00023136"/>
    </source>
</evidence>
<dbReference type="InterPro" id="IPR008509">
    <property type="entry name" value="MOT2/MFSD5"/>
</dbReference>
<keyword evidence="14" id="KW-1185">Reference proteome</keyword>
<reference evidence="13" key="1">
    <citation type="submission" date="2023-10" db="EMBL/GenBank/DDBJ databases">
        <authorList>
            <person name="Chen Y."/>
            <person name="Shah S."/>
            <person name="Dougan E. K."/>
            <person name="Thang M."/>
            <person name="Chan C."/>
        </authorList>
    </citation>
    <scope>NUCLEOTIDE SEQUENCE [LARGE SCALE GENOMIC DNA]</scope>
</reference>
<feature type="transmembrane region" description="Helical" evidence="12">
    <location>
        <begin position="180"/>
        <end position="199"/>
    </location>
</feature>
<dbReference type="Gene3D" id="1.20.1250.20">
    <property type="entry name" value="MFS general substrate transporter like domains"/>
    <property type="match status" value="1"/>
</dbReference>
<evidence type="ECO:0000256" key="11">
    <source>
        <dbReference type="ARBA" id="ARBA00032555"/>
    </source>
</evidence>
<keyword evidence="9 12" id="KW-0472">Membrane</keyword>
<dbReference type="PANTHER" id="PTHR23516">
    <property type="entry name" value="SAM (S-ADENOSYL METHIONINE) TRANSPORTER"/>
    <property type="match status" value="1"/>
</dbReference>
<accession>A0ABN9QQK1</accession>
<name>A0ABN9QQK1_9DINO</name>
<proteinExistence type="predicted"/>
<evidence type="ECO:0000256" key="3">
    <source>
        <dbReference type="ARBA" id="ARBA00021242"/>
    </source>
</evidence>
<comment type="subcellular location">
    <subcellularLocation>
        <location evidence="2">Cell membrane</location>
        <topology evidence="2">Multi-pass membrane protein</topology>
    </subcellularLocation>
</comment>
<keyword evidence="4" id="KW-0813">Transport</keyword>
<evidence type="ECO:0000256" key="7">
    <source>
        <dbReference type="ARBA" id="ARBA00022989"/>
    </source>
</evidence>